<evidence type="ECO:0000256" key="2">
    <source>
        <dbReference type="ARBA" id="ARBA00022884"/>
    </source>
</evidence>
<dbReference type="PROSITE" id="PS50102">
    <property type="entry name" value="RRM"/>
    <property type="match status" value="1"/>
</dbReference>
<feature type="compositionally biased region" description="Polar residues" evidence="4">
    <location>
        <begin position="317"/>
        <end position="336"/>
    </location>
</feature>
<dbReference type="AlphaFoldDB" id="G3YEV6"/>
<evidence type="ECO:0000256" key="1">
    <source>
        <dbReference type="ARBA" id="ARBA00022737"/>
    </source>
</evidence>
<dbReference type="SMART" id="SM00360">
    <property type="entry name" value="RRM"/>
    <property type="match status" value="2"/>
</dbReference>
<dbReference type="OrthoDB" id="271725at2759"/>
<dbReference type="PANTHER" id="PTHR24012">
    <property type="entry name" value="RNA BINDING PROTEIN"/>
    <property type="match status" value="1"/>
</dbReference>
<evidence type="ECO:0000313" key="7">
    <source>
        <dbReference type="Proteomes" id="UP000009038"/>
    </source>
</evidence>
<dbReference type="Proteomes" id="UP000009038">
    <property type="component" value="Unassembled WGS sequence"/>
</dbReference>
<evidence type="ECO:0000256" key="4">
    <source>
        <dbReference type="SAM" id="MobiDB-lite"/>
    </source>
</evidence>
<keyword evidence="2 3" id="KW-0694">RNA-binding</keyword>
<protein>
    <recommendedName>
        <fullName evidence="5">RRM domain-containing protein</fullName>
    </recommendedName>
</protein>
<organism evidence="6 7">
    <name type="scientific">Aspergillus niger (strain ATCC 1015 / CBS 113.46 / FGSC A1144 / LSHB Ac4 / NCTC 3858a / NRRL 328 / USDA 3528.7)</name>
    <dbReference type="NCBI Taxonomy" id="380704"/>
    <lineage>
        <taxon>Eukaryota</taxon>
        <taxon>Fungi</taxon>
        <taxon>Dikarya</taxon>
        <taxon>Ascomycota</taxon>
        <taxon>Pezizomycotina</taxon>
        <taxon>Eurotiomycetes</taxon>
        <taxon>Eurotiomycetidae</taxon>
        <taxon>Eurotiales</taxon>
        <taxon>Aspergillaceae</taxon>
        <taxon>Aspergillus</taxon>
        <taxon>Aspergillus subgen. Circumdati</taxon>
    </lineage>
</organism>
<feature type="compositionally biased region" description="Basic and acidic residues" evidence="4">
    <location>
        <begin position="338"/>
        <end position="350"/>
    </location>
</feature>
<evidence type="ECO:0000259" key="5">
    <source>
        <dbReference type="PROSITE" id="PS50102"/>
    </source>
</evidence>
<name>G3YEV6_ASPNA</name>
<dbReference type="STRING" id="380704.G3YEV6"/>
<reference evidence="6 7" key="1">
    <citation type="journal article" date="2011" name="Genome Res.">
        <title>Comparative genomics of citric-acid-producing Aspergillus niger ATCC 1015 versus enzyme-producing CBS 513.88.</title>
        <authorList>
            <person name="Andersen M.R."/>
            <person name="Salazar M.P."/>
            <person name="Schaap P.J."/>
            <person name="van de Vondervoort P.J."/>
            <person name="Culley D."/>
            <person name="Thykaer J."/>
            <person name="Frisvad J.C."/>
            <person name="Nielsen K.F."/>
            <person name="Albang R."/>
            <person name="Albermann K."/>
            <person name="Berka R.M."/>
            <person name="Braus G.H."/>
            <person name="Braus-Stromeyer S.A."/>
            <person name="Corrochano L.M."/>
            <person name="Dai Z."/>
            <person name="van Dijck P.W."/>
            <person name="Hofmann G."/>
            <person name="Lasure L.L."/>
            <person name="Magnuson J.K."/>
            <person name="Menke H."/>
            <person name="Meijer M."/>
            <person name="Meijer S.L."/>
            <person name="Nielsen J.B."/>
            <person name="Nielsen M.L."/>
            <person name="van Ooyen A.J."/>
            <person name="Pel H.J."/>
            <person name="Poulsen L."/>
            <person name="Samson R.A."/>
            <person name="Stam H."/>
            <person name="Tsang A."/>
            <person name="van den Brink J.M."/>
            <person name="Atkins A."/>
            <person name="Aerts A."/>
            <person name="Shapiro H."/>
            <person name="Pangilinan J."/>
            <person name="Salamov A."/>
            <person name="Lou Y."/>
            <person name="Lindquist E."/>
            <person name="Lucas S."/>
            <person name="Grimwood J."/>
            <person name="Grigoriev I.V."/>
            <person name="Kubicek C.P."/>
            <person name="Martinez D."/>
            <person name="van Peij N.N."/>
            <person name="Roubos J.A."/>
            <person name="Nielsen J."/>
            <person name="Baker S.E."/>
        </authorList>
    </citation>
    <scope>NUCLEOTIDE SEQUENCE [LARGE SCALE GENOMIC DNA]</scope>
    <source>
        <strain evidence="7">ATCC 1015 / CBS 113.46 / FGSC A1144 / LSHB Ac4 / NCTC 3858a / NRRL 328 / USDA 3528.7</strain>
    </source>
</reference>
<sequence length="372" mass="41470">MKTPTGYILQDLESLTQQDPPIPRAVPAMWTNPSELTLAKCLENREGITNVYIRGFLPETTDEMLHAYASRFGKIDRCKAIVDLDTGLCKGYIFRAASLRTIESNKVQKSRNSRLKDLEDKTSTNIYCTNIPIEWTEADLRHHFEPYHVISEKISRDEKTGVSKEVGFARFETREIAEKVLSEYHNATAKDGVKLLLRFADTKAQKMLKQQSNERRAYRAGEYNYSVEVVQGSTPSPSINRLQQTASHLSPNSQGSYVSPVGMGAAWTPATSISPSTSRYLAKSQASNMKFNSWTSRNGPGGLENTPLYRGRRGVWTENTSGSSKANFATPTTSCVESRSERSSPRKELKAGSLSPISSRREVIVTSPRSVV</sequence>
<dbReference type="SUPFAM" id="SSF54928">
    <property type="entry name" value="RNA-binding domain, RBD"/>
    <property type="match status" value="2"/>
</dbReference>
<dbReference type="InterPro" id="IPR012677">
    <property type="entry name" value="Nucleotide-bd_a/b_plait_sf"/>
</dbReference>
<dbReference type="HOGENOM" id="CLU_031131_1_0_1"/>
<dbReference type="InterPro" id="IPR035979">
    <property type="entry name" value="RBD_domain_sf"/>
</dbReference>
<feature type="region of interest" description="Disordered" evidence="4">
    <location>
        <begin position="234"/>
        <end position="254"/>
    </location>
</feature>
<feature type="region of interest" description="Disordered" evidence="4">
    <location>
        <begin position="316"/>
        <end position="372"/>
    </location>
</feature>
<comment type="caution">
    <text evidence="6">The sequence shown here is derived from an EMBL/GenBank/DDBJ whole genome shotgun (WGS) entry which is preliminary data.</text>
</comment>
<feature type="non-terminal residue" evidence="6">
    <location>
        <position position="372"/>
    </location>
</feature>
<dbReference type="FunFam" id="3.30.70.330:FF:000457">
    <property type="entry name" value="RNA binding protein MSSP-2"/>
    <property type="match status" value="1"/>
</dbReference>
<dbReference type="GO" id="GO:0003723">
    <property type="term" value="F:RNA binding"/>
    <property type="evidence" value="ECO:0007669"/>
    <property type="project" value="UniProtKB-UniRule"/>
</dbReference>
<dbReference type="InterPro" id="IPR000504">
    <property type="entry name" value="RRM_dom"/>
</dbReference>
<dbReference type="EMBL" id="ACJE01000021">
    <property type="protein sequence ID" value="EHA18293.1"/>
    <property type="molecule type" value="Genomic_DNA"/>
</dbReference>
<gene>
    <name evidence="6" type="ORF">ASPNIDRAFT_124460</name>
</gene>
<evidence type="ECO:0000256" key="3">
    <source>
        <dbReference type="PROSITE-ProRule" id="PRU00176"/>
    </source>
</evidence>
<proteinExistence type="predicted"/>
<dbReference type="Pfam" id="PF00076">
    <property type="entry name" value="RRM_1"/>
    <property type="match status" value="2"/>
</dbReference>
<feature type="domain" description="RRM" evidence="5">
    <location>
        <begin position="124"/>
        <end position="202"/>
    </location>
</feature>
<evidence type="ECO:0000313" key="6">
    <source>
        <dbReference type="EMBL" id="EHA18293.1"/>
    </source>
</evidence>
<dbReference type="Gene3D" id="3.30.70.330">
    <property type="match status" value="2"/>
</dbReference>
<keyword evidence="1" id="KW-0677">Repeat</keyword>
<accession>G3YEV6</accession>